<dbReference type="SUPFAM" id="SSF46689">
    <property type="entry name" value="Homeodomain-like"/>
    <property type="match status" value="1"/>
</dbReference>
<keyword evidence="7 15" id="KW-0227">DNA damage</keyword>
<dbReference type="InterPro" id="IPR035451">
    <property type="entry name" value="Ada-like_dom_sf"/>
</dbReference>
<evidence type="ECO:0000256" key="13">
    <source>
        <dbReference type="ARBA" id="ARBA00023204"/>
    </source>
</evidence>
<comment type="cofactor">
    <cofactor evidence="2">
        <name>Zn(2+)</name>
        <dbReference type="ChEBI" id="CHEBI:29105"/>
    </cofactor>
</comment>
<dbReference type="Gene3D" id="1.10.10.10">
    <property type="entry name" value="Winged helix-like DNA-binding domain superfamily/Winged helix DNA-binding domain"/>
    <property type="match status" value="1"/>
</dbReference>
<feature type="active site" description="Nucleophile; methyl group acceptor" evidence="15">
    <location>
        <position position="320"/>
    </location>
</feature>
<keyword evidence="8" id="KW-0862">Zinc</keyword>
<dbReference type="SUPFAM" id="SSF46767">
    <property type="entry name" value="Methylated DNA-protein cysteine methyltransferase, C-terminal domain"/>
    <property type="match status" value="1"/>
</dbReference>
<organism evidence="17 18">
    <name type="scientific">Cognatilysobacter xinjiangensis</name>
    <dbReference type="NCBI Taxonomy" id="546892"/>
    <lineage>
        <taxon>Bacteria</taxon>
        <taxon>Pseudomonadati</taxon>
        <taxon>Pseudomonadota</taxon>
        <taxon>Gammaproteobacteria</taxon>
        <taxon>Lysobacterales</taxon>
        <taxon>Lysobacteraceae</taxon>
        <taxon>Cognatilysobacter</taxon>
    </lineage>
</organism>
<dbReference type="GO" id="GO:0008168">
    <property type="term" value="F:methyltransferase activity"/>
    <property type="evidence" value="ECO:0007669"/>
    <property type="project" value="UniProtKB-KW"/>
</dbReference>
<dbReference type="PROSITE" id="PS00041">
    <property type="entry name" value="HTH_ARAC_FAMILY_1"/>
    <property type="match status" value="1"/>
</dbReference>
<feature type="domain" description="HTH araC/xylS-type" evidence="16">
    <location>
        <begin position="109"/>
        <end position="183"/>
    </location>
</feature>
<dbReference type="PANTHER" id="PTHR10815">
    <property type="entry name" value="METHYLATED-DNA--PROTEIN-CYSTEINE METHYLTRANSFERASE"/>
    <property type="match status" value="1"/>
</dbReference>
<dbReference type="InterPro" id="IPR009057">
    <property type="entry name" value="Homeodomain-like_sf"/>
</dbReference>
<keyword evidence="10" id="KW-0238">DNA-binding</keyword>
<dbReference type="InterPro" id="IPR018060">
    <property type="entry name" value="HTH_AraC"/>
</dbReference>
<comment type="caution">
    <text evidence="17">The sequence shown here is derived from an EMBL/GenBank/DDBJ whole genome shotgun (WGS) entry which is preliminary data.</text>
</comment>
<dbReference type="NCBIfam" id="TIGR00589">
    <property type="entry name" value="ogt"/>
    <property type="match status" value="1"/>
</dbReference>
<dbReference type="EMBL" id="BMXY01000003">
    <property type="protein sequence ID" value="GGZ67370.1"/>
    <property type="molecule type" value="Genomic_DNA"/>
</dbReference>
<keyword evidence="9" id="KW-0805">Transcription regulation</keyword>
<evidence type="ECO:0000256" key="15">
    <source>
        <dbReference type="HAMAP-Rule" id="MF_00772"/>
    </source>
</evidence>
<dbReference type="PROSITE" id="PS01124">
    <property type="entry name" value="HTH_ARAC_FAMILY_2"/>
    <property type="match status" value="1"/>
</dbReference>
<dbReference type="GO" id="GO:0032259">
    <property type="term" value="P:methylation"/>
    <property type="evidence" value="ECO:0007669"/>
    <property type="project" value="UniProtKB-KW"/>
</dbReference>
<dbReference type="InterPro" id="IPR023546">
    <property type="entry name" value="MGMT"/>
</dbReference>
<dbReference type="Pfam" id="PF12833">
    <property type="entry name" value="HTH_18"/>
    <property type="match status" value="1"/>
</dbReference>
<evidence type="ECO:0000313" key="17">
    <source>
        <dbReference type="EMBL" id="GGZ67370.1"/>
    </source>
</evidence>
<evidence type="ECO:0000256" key="12">
    <source>
        <dbReference type="ARBA" id="ARBA00023163"/>
    </source>
</evidence>
<evidence type="ECO:0000256" key="1">
    <source>
        <dbReference type="ARBA" id="ARBA00001286"/>
    </source>
</evidence>
<dbReference type="SUPFAM" id="SSF53155">
    <property type="entry name" value="Methylated DNA-protein cysteine methyltransferase domain"/>
    <property type="match status" value="1"/>
</dbReference>
<dbReference type="InterPro" id="IPR014048">
    <property type="entry name" value="MethylDNA_cys_MeTrfase_DNA-bd"/>
</dbReference>
<keyword evidence="5 15" id="KW-0808">Transferase</keyword>
<keyword evidence="6" id="KW-0479">Metal-binding</keyword>
<proteinExistence type="inferred from homology"/>
<dbReference type="InterPro" id="IPR036631">
    <property type="entry name" value="MGMT_N_sf"/>
</dbReference>
<dbReference type="Gene3D" id="1.10.10.60">
    <property type="entry name" value="Homeodomain-like"/>
    <property type="match status" value="1"/>
</dbReference>
<evidence type="ECO:0000313" key="18">
    <source>
        <dbReference type="Proteomes" id="UP000643403"/>
    </source>
</evidence>
<dbReference type="InterPro" id="IPR036217">
    <property type="entry name" value="MethylDNA_cys_MeTrfase_DNAb"/>
</dbReference>
<evidence type="ECO:0000256" key="7">
    <source>
        <dbReference type="ARBA" id="ARBA00022763"/>
    </source>
</evidence>
<comment type="catalytic activity">
    <reaction evidence="14 15">
        <text>a 6-O-methyl-2'-deoxyguanosine in DNA + L-cysteinyl-[protein] = S-methyl-L-cysteinyl-[protein] + a 2'-deoxyguanosine in DNA</text>
        <dbReference type="Rhea" id="RHEA:24000"/>
        <dbReference type="Rhea" id="RHEA-COMP:10131"/>
        <dbReference type="Rhea" id="RHEA-COMP:10132"/>
        <dbReference type="Rhea" id="RHEA-COMP:11367"/>
        <dbReference type="Rhea" id="RHEA-COMP:11368"/>
        <dbReference type="ChEBI" id="CHEBI:29950"/>
        <dbReference type="ChEBI" id="CHEBI:82612"/>
        <dbReference type="ChEBI" id="CHEBI:85445"/>
        <dbReference type="ChEBI" id="CHEBI:85448"/>
        <dbReference type="EC" id="2.1.1.63"/>
    </reaction>
</comment>
<keyword evidence="11" id="KW-0010">Activator</keyword>
<dbReference type="PROSITE" id="PS00374">
    <property type="entry name" value="MGMT"/>
    <property type="match status" value="1"/>
</dbReference>
<evidence type="ECO:0000259" key="16">
    <source>
        <dbReference type="PROSITE" id="PS01124"/>
    </source>
</evidence>
<accession>A0ABQ3C4R6</accession>
<evidence type="ECO:0000256" key="5">
    <source>
        <dbReference type="ARBA" id="ARBA00022679"/>
    </source>
</evidence>
<evidence type="ECO:0000256" key="9">
    <source>
        <dbReference type="ARBA" id="ARBA00023015"/>
    </source>
</evidence>
<dbReference type="Proteomes" id="UP000643403">
    <property type="component" value="Unassembled WGS sequence"/>
</dbReference>
<dbReference type="RefSeq" id="WP_229790787.1">
    <property type="nucleotide sequence ID" value="NZ_BMXY01000003.1"/>
</dbReference>
<sequence>MDAPRPLPPRDEMVAAMLACDAAYEGVFITAVRTTGIYCRPTCTARKPLPRNVDFYPTCAEAAAAGFRPCLRCRPLEAVDAPPAWIAPLLEAVEREPHRAWTQADVRDLGLAPERVRAWFRQHRGSSFSAHVRARRLGLALDRLREGAGLDDVAADTGYASLSGFRDAFRRRYGVPPGRAATPHRAVHRVLATPLGPMLALAEPRGLVLLEFTDRPALPRELHALEARHGYVASEGGHPHLDHVERELAAYFAGELDAFTCPLHAPGTPFDRAVWDALRAVPHGGTTTYGELAGRIGRPTAARAVAAANGRNRLAIVIPCHRVIGRDGQLVGYGGGLPRKARLLALERSVRDRRDDAPSRQLALC</sequence>
<dbReference type="PANTHER" id="PTHR10815:SF5">
    <property type="entry name" value="METHYLATED-DNA--PROTEIN-CYSTEINE METHYLTRANSFERASE"/>
    <property type="match status" value="1"/>
</dbReference>
<name>A0ABQ3C4R6_9GAMM</name>
<comment type="subcellular location">
    <subcellularLocation>
        <location evidence="15">Cytoplasm</location>
    </subcellularLocation>
</comment>
<dbReference type="Gene3D" id="3.30.160.70">
    <property type="entry name" value="Methylated DNA-protein cysteine methyltransferase domain"/>
    <property type="match status" value="1"/>
</dbReference>
<comment type="similarity">
    <text evidence="15">Belongs to the MGMT family.</text>
</comment>
<gene>
    <name evidence="17" type="ORF">GCM10008101_22010</name>
</gene>
<keyword evidence="4 15" id="KW-0489">Methyltransferase</keyword>
<keyword evidence="18" id="KW-1185">Reference proteome</keyword>
<dbReference type="InterPro" id="IPR008332">
    <property type="entry name" value="MethylG_MeTrfase_N"/>
</dbReference>
<comment type="function">
    <text evidence="15">Involved in the cellular defense against the biological effects of O6-methylguanine (O6-MeG) and O4-methylthymine (O4-MeT) in DNA. Repairs the methylated nucleobase in DNA by stoichiometrically transferring the methyl group to a cysteine residue in the enzyme. This is a suicide reaction: the enzyme is irreversibly inactivated.</text>
</comment>
<comment type="catalytic activity">
    <reaction evidence="1 15">
        <text>a 4-O-methyl-thymidine in DNA + L-cysteinyl-[protein] = a thymidine in DNA + S-methyl-L-cysteinyl-[protein]</text>
        <dbReference type="Rhea" id="RHEA:53428"/>
        <dbReference type="Rhea" id="RHEA-COMP:10131"/>
        <dbReference type="Rhea" id="RHEA-COMP:10132"/>
        <dbReference type="Rhea" id="RHEA-COMP:13555"/>
        <dbReference type="Rhea" id="RHEA-COMP:13556"/>
        <dbReference type="ChEBI" id="CHEBI:29950"/>
        <dbReference type="ChEBI" id="CHEBI:82612"/>
        <dbReference type="ChEBI" id="CHEBI:137386"/>
        <dbReference type="ChEBI" id="CHEBI:137387"/>
        <dbReference type="EC" id="2.1.1.63"/>
    </reaction>
</comment>
<dbReference type="SUPFAM" id="SSF57884">
    <property type="entry name" value="Ada DNA repair protein, N-terminal domain (N-Ada 10)"/>
    <property type="match status" value="1"/>
</dbReference>
<keyword evidence="13 15" id="KW-0234">DNA repair</keyword>
<evidence type="ECO:0000256" key="4">
    <source>
        <dbReference type="ARBA" id="ARBA00022603"/>
    </source>
</evidence>
<dbReference type="HAMAP" id="MF_00772">
    <property type="entry name" value="OGT"/>
    <property type="match status" value="1"/>
</dbReference>
<dbReference type="InterPro" id="IPR001497">
    <property type="entry name" value="MethylDNA_cys_MeTrfase_AS"/>
</dbReference>
<keyword evidence="12" id="KW-0804">Transcription</keyword>
<dbReference type="Pfam" id="PF02870">
    <property type="entry name" value="Methyltransf_1N"/>
    <property type="match status" value="1"/>
</dbReference>
<dbReference type="Gene3D" id="3.40.10.10">
    <property type="entry name" value="DNA Methylphosphotriester Repair Domain"/>
    <property type="match status" value="1"/>
</dbReference>
<evidence type="ECO:0000256" key="6">
    <source>
        <dbReference type="ARBA" id="ARBA00022723"/>
    </source>
</evidence>
<dbReference type="SMART" id="SM00342">
    <property type="entry name" value="HTH_ARAC"/>
    <property type="match status" value="1"/>
</dbReference>
<evidence type="ECO:0000256" key="3">
    <source>
        <dbReference type="ARBA" id="ARBA00022490"/>
    </source>
</evidence>
<dbReference type="InterPro" id="IPR004026">
    <property type="entry name" value="Ada_DNA_repair_Zn-bd"/>
</dbReference>
<evidence type="ECO:0000256" key="11">
    <source>
        <dbReference type="ARBA" id="ARBA00023159"/>
    </source>
</evidence>
<dbReference type="InterPro" id="IPR036388">
    <property type="entry name" value="WH-like_DNA-bd_sf"/>
</dbReference>
<comment type="miscellaneous">
    <text evidence="15">This enzyme catalyzes only one turnover and therefore is not strictly catalytic. According to one definition, an enzyme is a biocatalyst that acts repeatedly and over many reaction cycles.</text>
</comment>
<keyword evidence="3 15" id="KW-0963">Cytoplasm</keyword>
<dbReference type="Pfam" id="PF01035">
    <property type="entry name" value="DNA_binding_1"/>
    <property type="match status" value="1"/>
</dbReference>
<evidence type="ECO:0000256" key="2">
    <source>
        <dbReference type="ARBA" id="ARBA00001947"/>
    </source>
</evidence>
<reference evidence="18" key="1">
    <citation type="journal article" date="2019" name="Int. J. Syst. Evol. Microbiol.">
        <title>The Global Catalogue of Microorganisms (GCM) 10K type strain sequencing project: providing services to taxonomists for standard genome sequencing and annotation.</title>
        <authorList>
            <consortium name="The Broad Institute Genomics Platform"/>
            <consortium name="The Broad Institute Genome Sequencing Center for Infectious Disease"/>
            <person name="Wu L."/>
            <person name="Ma J."/>
        </authorList>
    </citation>
    <scope>NUCLEOTIDE SEQUENCE [LARGE SCALE GENOMIC DNA]</scope>
    <source>
        <strain evidence="18">KCTC 22558</strain>
    </source>
</reference>
<dbReference type="EC" id="2.1.1.63" evidence="15"/>
<evidence type="ECO:0000256" key="8">
    <source>
        <dbReference type="ARBA" id="ARBA00022833"/>
    </source>
</evidence>
<dbReference type="InterPro" id="IPR016221">
    <property type="entry name" value="Bifunct_regulatory_prot_Ada"/>
</dbReference>
<evidence type="ECO:0000256" key="10">
    <source>
        <dbReference type="ARBA" id="ARBA00023125"/>
    </source>
</evidence>
<protein>
    <recommendedName>
        <fullName evidence="15">Methylated-DNA--protein-cysteine methyltransferase</fullName>
        <ecNumber evidence="15">2.1.1.63</ecNumber>
    </recommendedName>
    <alternativeName>
        <fullName evidence="15">6-O-methylguanine-DNA methyltransferase</fullName>
        <shortName evidence="15">MGMT</shortName>
    </alternativeName>
    <alternativeName>
        <fullName evidence="15">O-6-methylguanine-DNA-alkyltransferase</fullName>
    </alternativeName>
</protein>
<dbReference type="InterPro" id="IPR018062">
    <property type="entry name" value="HTH_AraC-typ_CS"/>
</dbReference>
<dbReference type="PIRSF" id="PIRSF000409">
    <property type="entry name" value="Ada"/>
    <property type="match status" value="1"/>
</dbReference>
<dbReference type="Pfam" id="PF02805">
    <property type="entry name" value="Ada_Zn_binding"/>
    <property type="match status" value="1"/>
</dbReference>
<evidence type="ECO:0000256" key="14">
    <source>
        <dbReference type="ARBA" id="ARBA00049348"/>
    </source>
</evidence>
<dbReference type="CDD" id="cd06445">
    <property type="entry name" value="ATase"/>
    <property type="match status" value="1"/>
</dbReference>